<feature type="compositionally biased region" description="Basic and acidic residues" evidence="1">
    <location>
        <begin position="1399"/>
        <end position="1416"/>
    </location>
</feature>
<feature type="compositionally biased region" description="Low complexity" evidence="1">
    <location>
        <begin position="338"/>
        <end position="353"/>
    </location>
</feature>
<evidence type="ECO:0000256" key="1">
    <source>
        <dbReference type="SAM" id="MobiDB-lite"/>
    </source>
</evidence>
<feature type="compositionally biased region" description="Basic residues" evidence="1">
    <location>
        <begin position="392"/>
        <end position="413"/>
    </location>
</feature>
<feature type="compositionally biased region" description="Polar residues" evidence="1">
    <location>
        <begin position="500"/>
        <end position="519"/>
    </location>
</feature>
<feature type="region of interest" description="Disordered" evidence="1">
    <location>
        <begin position="1219"/>
        <end position="1320"/>
    </location>
</feature>
<organism evidence="3 4">
    <name type="scientific">Plutella xylostella</name>
    <name type="common">Diamondback moth</name>
    <name type="synonym">Plutella maculipennis</name>
    <dbReference type="NCBI Taxonomy" id="51655"/>
    <lineage>
        <taxon>Eukaryota</taxon>
        <taxon>Metazoa</taxon>
        <taxon>Ecdysozoa</taxon>
        <taxon>Arthropoda</taxon>
        <taxon>Hexapoda</taxon>
        <taxon>Insecta</taxon>
        <taxon>Pterygota</taxon>
        <taxon>Neoptera</taxon>
        <taxon>Endopterygota</taxon>
        <taxon>Lepidoptera</taxon>
        <taxon>Glossata</taxon>
        <taxon>Ditrysia</taxon>
        <taxon>Yponomeutoidea</taxon>
        <taxon>Plutellidae</taxon>
        <taxon>Plutella</taxon>
    </lineage>
</organism>
<accession>A0A8S4G208</accession>
<feature type="compositionally biased region" description="Basic and acidic residues" evidence="1">
    <location>
        <begin position="738"/>
        <end position="765"/>
    </location>
</feature>
<reference evidence="3" key="1">
    <citation type="submission" date="2020-11" db="EMBL/GenBank/DDBJ databases">
        <authorList>
            <person name="Whiteford S."/>
        </authorList>
    </citation>
    <scope>NUCLEOTIDE SEQUENCE</scope>
</reference>
<feature type="region of interest" description="Disordered" evidence="1">
    <location>
        <begin position="227"/>
        <end position="422"/>
    </location>
</feature>
<feature type="compositionally biased region" description="Low complexity" evidence="1">
    <location>
        <begin position="1236"/>
        <end position="1250"/>
    </location>
</feature>
<dbReference type="EMBL" id="CAJHNJ030000056">
    <property type="protein sequence ID" value="CAG9133068.1"/>
    <property type="molecule type" value="Genomic_DNA"/>
</dbReference>
<feature type="domain" description="DUF4592" evidence="2">
    <location>
        <begin position="308"/>
        <end position="403"/>
    </location>
</feature>
<evidence type="ECO:0000259" key="2">
    <source>
        <dbReference type="Pfam" id="PF15262"/>
    </source>
</evidence>
<feature type="compositionally biased region" description="Basic residues" evidence="1">
    <location>
        <begin position="601"/>
        <end position="610"/>
    </location>
</feature>
<evidence type="ECO:0000313" key="4">
    <source>
        <dbReference type="Proteomes" id="UP000653454"/>
    </source>
</evidence>
<feature type="compositionally biased region" description="Low complexity" evidence="1">
    <location>
        <begin position="1295"/>
        <end position="1306"/>
    </location>
</feature>
<feature type="region of interest" description="Disordered" evidence="1">
    <location>
        <begin position="1509"/>
        <end position="1556"/>
    </location>
</feature>
<proteinExistence type="predicted"/>
<sequence>MGKNARCPLNYLSSRLYLGDVSKSKGKQVNCAGEAPFLRTEDLLVFLPTILKLYVNPRRMSGGGGGAGLMSCVREGSLEPPYRPPHVDPHRHGEGKTNRFLRGLRRMFKRRRGSDAAPDPRSCSTSELLHEAQDRRKGSFWNRGYVTSVPGEGKTNRFLRGLRRMFKRRRGSDAAPDPRSCSTSELLHDTQDRRKVSFWNRGYVTSVPGEGLTNRFLRGLRRMFKRRRGSDAAPDPRSCSTSELLHDTQDRRNSGAYGSGLSVSHDSVFTGERSGDEYSDERPAPARRAPDHRAELVAAVRRRGRGDSDDDEDLGLPRSPPASPPTDKADKRHHAGISHSSCSDGSLLSVGSSEMDEDSGSGALDQHDRSDASDFYNSSEPPTGVAPLSHSAAKHKMAVRPRRTHGAPRRKKNTQIAASALPITPELNEEMIRSTTPEVTYRSSEVVTESFSSSITTKHQLTVKEHQQQLNRELQRVMETPSDTKLKSSSLPPGLALSQLMGQASQSPAKLSIAENNTPRSSIKRSKSSSQGKSLRDESPKPTAASTSESQIYHEERMSRFRTETKTEESCQNEKKSKSDKKIENENIRAKKEESFFSRLLLRKSGKKSKKDTTDGEGQQDNKKTKTEKPQQYKSVDTEKSGFTYQGYPPDQKPVVPEKNIHKSAGQRAFANQMHKRMDNKGAYVQEGVYKDAYSAAKVSGVEYNITDLKIAEETDKMLNREMKHRYSRHEEFTEKIVERSTKRTSSKEAIDESYKRESFSLHGHDRSKRPPASVQRLVEPFSSKAFINHEIACAQADSLSPSLVISEDEPPLRATRRNVHSDYVFHSGSMPKNIPYFNPNIAISASASPPKSILHQNSDKIKHFNRSSEHVTEYGRERQIVESREHKCHHVVKAEEAYVASGLRSLGEEYVESRSSIGKSHSFRYASETTSLSSQESQMPSLPAIVGISEPLLESWEVNYRRNVNQSSESFSDRHDFSKRVSARNYSLHHTPETNYDSLPSTDSSYLDSLKTDPHLEEKNLFANTIHINLQTGNSRKRDSDISQIEAKIDDIISSPKPIIAPILKSSSLDSVKSSPEKPKDDRRKTISIESSLSQNGKVGNLQKEDKNENENFISVTHINKEPSSTAPKIIEALKVAKSEEKLQKIGKTGVPEFLNIQLNRVDAKPTTNVVLTANVTPKKPDAPVVEKDNEVAEIKTTHQIQIRKDPIIISKLKENLTEESKPEDINSPVINRRSVPPSISPQSPSTTPKAFFKRKSTSVEYQDKPEKLRANSVSTEGSTEKIFDSISMDQKSHSSFGSKSSIQSTDSNEPRTPDRHEETIIYRKKPITLVKERSGKKNDNDEPELMKVFARRSLKLKDSEAETLAQEIAENRTKNEENNENATRSKLLKNEFNASIKSRDSDKENEESKDQAEENRIVDIAARVSQFGNYQRSVSISSVTSNPKRESAPVYKTEVNKYKKESSDSTPEKRLRNRTFPSTDRDDMQNIAKSEALAYKADTLTKKPWQRNEEVKPFRNSSEGKVKETAVIDKDVEKEKEVGEKGTGEADASPQFKGILQMRAEWERRAKQGMAK</sequence>
<feature type="compositionally biased region" description="Basic and acidic residues" evidence="1">
    <location>
        <begin position="552"/>
        <end position="596"/>
    </location>
</feature>
<feature type="compositionally biased region" description="Basic and acidic residues" evidence="1">
    <location>
        <begin position="620"/>
        <end position="640"/>
    </location>
</feature>
<dbReference type="InterPro" id="IPR028030">
    <property type="entry name" value="DUF4592"/>
</dbReference>
<feature type="compositionally biased region" description="Basic and acidic residues" evidence="1">
    <location>
        <begin position="1509"/>
        <end position="1546"/>
    </location>
</feature>
<evidence type="ECO:0000313" key="3">
    <source>
        <dbReference type="EMBL" id="CAG9133068.1"/>
    </source>
</evidence>
<keyword evidence="4" id="KW-1185">Reference proteome</keyword>
<feature type="compositionally biased region" description="Polar residues" evidence="1">
    <location>
        <begin position="481"/>
        <end position="491"/>
    </location>
</feature>
<feature type="compositionally biased region" description="Polar residues" evidence="1">
    <location>
        <begin position="1433"/>
        <end position="1444"/>
    </location>
</feature>
<feature type="compositionally biased region" description="Basic and acidic residues" evidence="1">
    <location>
        <begin position="1456"/>
        <end position="1472"/>
    </location>
</feature>
<protein>
    <submittedName>
        <fullName evidence="3">(diamondback moth) hypothetical protein</fullName>
    </submittedName>
</protein>
<gene>
    <name evidence="3" type="ORF">PLXY2_LOCUS11277</name>
</gene>
<name>A0A8S4G208_PLUXY</name>
<comment type="caution">
    <text evidence="3">The sequence shown here is derived from an EMBL/GenBank/DDBJ whole genome shotgun (WGS) entry which is preliminary data.</text>
</comment>
<dbReference type="Proteomes" id="UP000653454">
    <property type="component" value="Unassembled WGS sequence"/>
</dbReference>
<dbReference type="Pfam" id="PF15262">
    <property type="entry name" value="DUF4592"/>
    <property type="match status" value="1"/>
</dbReference>
<feature type="compositionally biased region" description="Basic and acidic residues" evidence="1">
    <location>
        <begin position="1310"/>
        <end position="1320"/>
    </location>
</feature>
<feature type="region of interest" description="Disordered" evidence="1">
    <location>
        <begin position="1369"/>
        <end position="1416"/>
    </location>
</feature>
<feature type="compositionally biased region" description="Basic and acidic residues" evidence="1">
    <location>
        <begin position="244"/>
        <end position="253"/>
    </location>
</feature>
<feature type="region of interest" description="Disordered" evidence="1">
    <location>
        <begin position="1433"/>
        <end position="1488"/>
    </location>
</feature>
<feature type="region of interest" description="Disordered" evidence="1">
    <location>
        <begin position="452"/>
        <end position="657"/>
    </location>
</feature>
<feature type="region of interest" description="Disordered" evidence="1">
    <location>
        <begin position="738"/>
        <end position="774"/>
    </location>
</feature>
<feature type="compositionally biased region" description="Basic and acidic residues" evidence="1">
    <location>
        <begin position="273"/>
        <end position="295"/>
    </location>
</feature>